<evidence type="ECO:0000256" key="1">
    <source>
        <dbReference type="ARBA" id="ARBA00022679"/>
    </source>
</evidence>
<dbReference type="PANTHER" id="PTHR43289:SF34">
    <property type="entry name" value="SERINE_THREONINE-PROTEIN KINASE YBDM-RELATED"/>
    <property type="match status" value="1"/>
</dbReference>
<dbReference type="InterPro" id="IPR018391">
    <property type="entry name" value="PQQ_b-propeller_rpt"/>
</dbReference>
<dbReference type="PROSITE" id="PS00107">
    <property type="entry name" value="PROTEIN_KINASE_ATP"/>
    <property type="match status" value="1"/>
</dbReference>
<dbReference type="SMART" id="SM00564">
    <property type="entry name" value="PQQ"/>
    <property type="match status" value="5"/>
</dbReference>
<evidence type="ECO:0000313" key="7">
    <source>
        <dbReference type="EMBL" id="MDH2389283.1"/>
    </source>
</evidence>
<name>A0ABT6HLZ2_9ACTN</name>
<keyword evidence="8" id="KW-1185">Reference proteome</keyword>
<dbReference type="SUPFAM" id="SSF50998">
    <property type="entry name" value="Quinoprotein alcohol dehydrogenase-like"/>
    <property type="match status" value="2"/>
</dbReference>
<dbReference type="Pfam" id="PF00069">
    <property type="entry name" value="Pkinase"/>
    <property type="match status" value="1"/>
</dbReference>
<evidence type="ECO:0000313" key="8">
    <source>
        <dbReference type="Proteomes" id="UP001223144"/>
    </source>
</evidence>
<evidence type="ECO:0000256" key="3">
    <source>
        <dbReference type="ARBA" id="ARBA00022777"/>
    </source>
</evidence>
<keyword evidence="1" id="KW-0808">Transferase</keyword>
<dbReference type="Pfam" id="PF13360">
    <property type="entry name" value="PQQ_2"/>
    <property type="match status" value="1"/>
</dbReference>
<dbReference type="EMBL" id="JARWBG010000009">
    <property type="protein sequence ID" value="MDH2389283.1"/>
    <property type="molecule type" value="Genomic_DNA"/>
</dbReference>
<dbReference type="InterPro" id="IPR002372">
    <property type="entry name" value="PQQ_rpt_dom"/>
</dbReference>
<dbReference type="Gene3D" id="1.10.510.10">
    <property type="entry name" value="Transferase(Phosphotransferase) domain 1"/>
    <property type="match status" value="1"/>
</dbReference>
<dbReference type="InterPro" id="IPR015943">
    <property type="entry name" value="WD40/YVTN_repeat-like_dom_sf"/>
</dbReference>
<proteinExistence type="predicted"/>
<feature type="binding site" evidence="5">
    <location>
        <position position="46"/>
    </location>
    <ligand>
        <name>ATP</name>
        <dbReference type="ChEBI" id="CHEBI:30616"/>
    </ligand>
</feature>
<dbReference type="InterPro" id="IPR011009">
    <property type="entry name" value="Kinase-like_dom_sf"/>
</dbReference>
<comment type="caution">
    <text evidence="7">The sequence shown here is derived from an EMBL/GenBank/DDBJ whole genome shotgun (WGS) entry which is preliminary data.</text>
</comment>
<gene>
    <name evidence="7" type="ORF">QCN29_10865</name>
</gene>
<dbReference type="Gene3D" id="2.40.10.480">
    <property type="match status" value="1"/>
</dbReference>
<dbReference type="Gene3D" id="2.130.10.10">
    <property type="entry name" value="YVTN repeat-like/Quinoprotein amine dehydrogenase"/>
    <property type="match status" value="1"/>
</dbReference>
<dbReference type="Proteomes" id="UP001223144">
    <property type="component" value="Unassembled WGS sequence"/>
</dbReference>
<dbReference type="PROSITE" id="PS00108">
    <property type="entry name" value="PROTEIN_KINASE_ST"/>
    <property type="match status" value="1"/>
</dbReference>
<dbReference type="SMART" id="SM00220">
    <property type="entry name" value="S_TKc"/>
    <property type="match status" value="1"/>
</dbReference>
<dbReference type="InterPro" id="IPR011047">
    <property type="entry name" value="Quinoprotein_ADH-like_sf"/>
</dbReference>
<feature type="domain" description="Protein kinase" evidence="6">
    <location>
        <begin position="15"/>
        <end position="272"/>
    </location>
</feature>
<dbReference type="PANTHER" id="PTHR43289">
    <property type="entry name" value="MITOGEN-ACTIVATED PROTEIN KINASE KINASE KINASE 20-RELATED"/>
    <property type="match status" value="1"/>
</dbReference>
<dbReference type="SUPFAM" id="SSF56112">
    <property type="entry name" value="Protein kinase-like (PK-like)"/>
    <property type="match status" value="1"/>
</dbReference>
<dbReference type="RefSeq" id="WP_279927617.1">
    <property type="nucleotide sequence ID" value="NZ_JARWBG010000009.1"/>
</dbReference>
<evidence type="ECO:0000256" key="4">
    <source>
        <dbReference type="ARBA" id="ARBA00022840"/>
    </source>
</evidence>
<protein>
    <submittedName>
        <fullName evidence="7">PQQ-binding-like beta-propeller repeat protein</fullName>
    </submittedName>
</protein>
<dbReference type="CDD" id="cd14014">
    <property type="entry name" value="STKc_PknB_like"/>
    <property type="match status" value="1"/>
</dbReference>
<evidence type="ECO:0000256" key="5">
    <source>
        <dbReference type="PROSITE-ProRule" id="PRU10141"/>
    </source>
</evidence>
<sequence>MEPRRPQDPGQLGRFTVLCRIGSGGFGDVFLAREHDRRSRRLAAIKLIKQDVADSERLRPRFRSEIEAVSRAGGQGIPELLDADPEAARPWLATRYIPGPCLQQLVDRAGPLHQEAVWALAAGLAGTLTDLHKVGLYHRDLKPSNVLITRVRPWVIDFSLVRLVGDPSLTATADAMGSFQYAAPEQAAGLGRAQGQADVFALGATLLFAATGHPPYSGRNQLDIRLRALTESPDTSGLERGELRGLVGDCLEFEAGDRPEAAAVLQRAEEAAGAVRSRRLPLPGPALRVLDEHRTKLRAVAGVDDDFTEYDEVAVPRPAAAWYEPPKRREPAVRTRWQWHCYDWLRAAPAVLGALVLAVTADGVLYAVDRADGTTRWRLDLGAAARGGLAAAGDSVAVATADATLHMVRLVQDGPLHSRVQLPAPARAVAYAPALRPGEPRLLIVAGRLGVTALEAEGRVVRWTAAWAGAAGRPVLDGGSLYVRTADGALAALALTDGALLWRPVPLAGAAHAGPVVAEGRVFSVSADGSAMAVDAASGEVLWRHKFDGTVHLAPVAWDGLLLVGSVEGRVWALDAARGREIWQQGRRGHTGLAALAPPCVRVDARVDARADAAPGTPDRESALLADRDGICALSSADGSEVWRWRVRNVANLWSGPGELVVGGLDGTLRSVHVDASLTPLRRREDAWIPEVPDTP</sequence>
<organism evidence="7 8">
    <name type="scientific">Streptomyces chengmaiensis</name>
    <dbReference type="NCBI Taxonomy" id="3040919"/>
    <lineage>
        <taxon>Bacteria</taxon>
        <taxon>Bacillati</taxon>
        <taxon>Actinomycetota</taxon>
        <taxon>Actinomycetes</taxon>
        <taxon>Kitasatosporales</taxon>
        <taxon>Streptomycetaceae</taxon>
        <taxon>Streptomyces</taxon>
    </lineage>
</organism>
<keyword evidence="3" id="KW-0418">Kinase</keyword>
<dbReference type="PROSITE" id="PS50011">
    <property type="entry name" value="PROTEIN_KINASE_DOM"/>
    <property type="match status" value="1"/>
</dbReference>
<evidence type="ECO:0000259" key="6">
    <source>
        <dbReference type="PROSITE" id="PS50011"/>
    </source>
</evidence>
<reference evidence="7 8" key="1">
    <citation type="submission" date="2023-04" db="EMBL/GenBank/DDBJ databases">
        <title>Streptomyces chengmaiensis sp. nov. isolated from the stem of mangrove plant in Hainan.</title>
        <authorList>
            <person name="Huang X."/>
            <person name="Zhou S."/>
            <person name="Chu X."/>
            <person name="Xie Y."/>
            <person name="Lin Y."/>
        </authorList>
    </citation>
    <scope>NUCLEOTIDE SEQUENCE [LARGE SCALE GENOMIC DNA]</scope>
    <source>
        <strain evidence="7 8">HNM0663</strain>
    </source>
</reference>
<dbReference type="InterPro" id="IPR008271">
    <property type="entry name" value="Ser/Thr_kinase_AS"/>
</dbReference>
<accession>A0ABT6HLZ2</accession>
<keyword evidence="4 5" id="KW-0067">ATP-binding</keyword>
<evidence type="ECO:0000256" key="2">
    <source>
        <dbReference type="ARBA" id="ARBA00022741"/>
    </source>
</evidence>
<dbReference type="InterPro" id="IPR017441">
    <property type="entry name" value="Protein_kinase_ATP_BS"/>
</dbReference>
<keyword evidence="2 5" id="KW-0547">Nucleotide-binding</keyword>
<dbReference type="InterPro" id="IPR000719">
    <property type="entry name" value="Prot_kinase_dom"/>
</dbReference>
<dbReference type="Gene3D" id="3.30.200.20">
    <property type="entry name" value="Phosphorylase Kinase, domain 1"/>
    <property type="match status" value="1"/>
</dbReference>